<sequence>MGDGGRTAAGGGWFANLRVNTKIQIGIATAALAAVLVGIVGLVAISDLSSKNGALYSDNVAPLTSLAAMSRHLQAIRARYLEYGVASPATSKKLGDQIAERDELVQAALKEYRPGAVDPATVASFEQAYEDLTATARNTLIPLAAKGDVAAFATAYRETFLPQMTVAAEAVEAENEAQLAQAAQRAADSRDSAAAARRTQIIVLIAGVLAAMLLGMYVSRVIVRRLDKVKASLTAMADGDLTARVDVRGRDEVGQMAEMLAIAQQQTRDVVASVGAAATSLSAAAEQTSVIANQISEGAATASQQARVVSQASQEVSQSVTTVAAGSEEMGSAIAEIARSANNAAEVVGKAVGITASANQTIATLGESSREIGDVIRVITAIAEQTNLLALNATIEAARAGETGKGFAVVAGEVKDLAQETAQATENIARRVEAIQGDSNQAVAAIGEISEIIGHISDYTTTIASAVEEQSATTAEMNRNVGEAASATGQINQGITSVAENARTTAESVGDAQRSAAELSRMSSELQAAVSRFVY</sequence>
<dbReference type="Pfam" id="PF00015">
    <property type="entry name" value="MCPsignal"/>
    <property type="match status" value="1"/>
</dbReference>
<evidence type="ECO:0000259" key="7">
    <source>
        <dbReference type="PROSITE" id="PS50111"/>
    </source>
</evidence>
<dbReference type="PANTHER" id="PTHR32089">
    <property type="entry name" value="METHYL-ACCEPTING CHEMOTAXIS PROTEIN MCPB"/>
    <property type="match status" value="1"/>
</dbReference>
<dbReference type="EMBL" id="JAMQOL010000013">
    <property type="protein sequence ID" value="MCM4078094.1"/>
    <property type="molecule type" value="Genomic_DNA"/>
</dbReference>
<evidence type="ECO:0000256" key="4">
    <source>
        <dbReference type="ARBA" id="ARBA00029447"/>
    </source>
</evidence>
<dbReference type="Proteomes" id="UP001523216">
    <property type="component" value="Unassembled WGS sequence"/>
</dbReference>
<keyword evidence="3 5" id="KW-0807">Transducer</keyword>
<feature type="domain" description="Methyl-accepting transducer" evidence="7">
    <location>
        <begin position="277"/>
        <end position="510"/>
    </location>
</feature>
<dbReference type="SUPFAM" id="SSF58104">
    <property type="entry name" value="Methyl-accepting chemotaxis protein (MCP) signaling domain"/>
    <property type="match status" value="1"/>
</dbReference>
<dbReference type="PRINTS" id="PR00260">
    <property type="entry name" value="CHEMTRNSDUCR"/>
</dbReference>
<dbReference type="Gene3D" id="1.10.287.950">
    <property type="entry name" value="Methyl-accepting chemotaxis protein"/>
    <property type="match status" value="1"/>
</dbReference>
<dbReference type="SMART" id="SM00304">
    <property type="entry name" value="HAMP"/>
    <property type="match status" value="1"/>
</dbReference>
<organism evidence="9 10">
    <name type="scientific">Paractinoplanes hotanensis</name>
    <dbReference type="NCBI Taxonomy" id="2906497"/>
    <lineage>
        <taxon>Bacteria</taxon>
        <taxon>Bacillati</taxon>
        <taxon>Actinomycetota</taxon>
        <taxon>Actinomycetes</taxon>
        <taxon>Micromonosporales</taxon>
        <taxon>Micromonosporaceae</taxon>
        <taxon>Paractinoplanes</taxon>
    </lineage>
</organism>
<comment type="similarity">
    <text evidence="4">Belongs to the methyl-accepting chemotaxis (MCP) protein family.</text>
</comment>
<evidence type="ECO:0000259" key="8">
    <source>
        <dbReference type="PROSITE" id="PS50885"/>
    </source>
</evidence>
<feature type="transmembrane region" description="Helical" evidence="6">
    <location>
        <begin position="201"/>
        <end position="223"/>
    </location>
</feature>
<evidence type="ECO:0000256" key="6">
    <source>
        <dbReference type="SAM" id="Phobius"/>
    </source>
</evidence>
<dbReference type="InterPro" id="IPR004090">
    <property type="entry name" value="Chemotax_Me-accpt_rcpt"/>
</dbReference>
<keyword evidence="1 6" id="KW-0812">Transmembrane</keyword>
<evidence type="ECO:0000256" key="2">
    <source>
        <dbReference type="ARBA" id="ARBA00022989"/>
    </source>
</evidence>
<evidence type="ECO:0000256" key="5">
    <source>
        <dbReference type="PROSITE-ProRule" id="PRU00284"/>
    </source>
</evidence>
<proteinExistence type="inferred from homology"/>
<dbReference type="PANTHER" id="PTHR32089:SF112">
    <property type="entry name" value="LYSOZYME-LIKE PROTEIN-RELATED"/>
    <property type="match status" value="1"/>
</dbReference>
<evidence type="ECO:0000256" key="1">
    <source>
        <dbReference type="ARBA" id="ARBA00022692"/>
    </source>
</evidence>
<dbReference type="InterPro" id="IPR004089">
    <property type="entry name" value="MCPsignal_dom"/>
</dbReference>
<dbReference type="PROSITE" id="PS50885">
    <property type="entry name" value="HAMP"/>
    <property type="match status" value="1"/>
</dbReference>
<dbReference type="InterPro" id="IPR024478">
    <property type="entry name" value="HlyB_4HB_MCP"/>
</dbReference>
<dbReference type="RefSeq" id="WP_251797941.1">
    <property type="nucleotide sequence ID" value="NZ_JAMQOL010000013.1"/>
</dbReference>
<name>A0ABT0XYA9_9ACTN</name>
<dbReference type="SMART" id="SM00283">
    <property type="entry name" value="MA"/>
    <property type="match status" value="1"/>
</dbReference>
<keyword evidence="2 6" id="KW-1133">Transmembrane helix</keyword>
<feature type="domain" description="HAMP" evidence="8">
    <location>
        <begin position="220"/>
        <end position="272"/>
    </location>
</feature>
<evidence type="ECO:0000313" key="9">
    <source>
        <dbReference type="EMBL" id="MCM4078094.1"/>
    </source>
</evidence>
<protein>
    <submittedName>
        <fullName evidence="9">Methyl-accepting chemotaxis protein</fullName>
    </submittedName>
</protein>
<evidence type="ECO:0000256" key="3">
    <source>
        <dbReference type="ARBA" id="ARBA00023224"/>
    </source>
</evidence>
<dbReference type="InterPro" id="IPR003660">
    <property type="entry name" value="HAMP_dom"/>
</dbReference>
<keyword evidence="6" id="KW-0472">Membrane</keyword>
<keyword evidence="10" id="KW-1185">Reference proteome</keyword>
<feature type="transmembrane region" description="Helical" evidence="6">
    <location>
        <begin position="23"/>
        <end position="45"/>
    </location>
</feature>
<accession>A0ABT0XYA9</accession>
<evidence type="ECO:0000313" key="10">
    <source>
        <dbReference type="Proteomes" id="UP001523216"/>
    </source>
</evidence>
<gene>
    <name evidence="9" type="ORF">LXN57_10995</name>
</gene>
<comment type="caution">
    <text evidence="9">The sequence shown here is derived from an EMBL/GenBank/DDBJ whole genome shotgun (WGS) entry which is preliminary data.</text>
</comment>
<dbReference type="CDD" id="cd06225">
    <property type="entry name" value="HAMP"/>
    <property type="match status" value="1"/>
</dbReference>
<dbReference type="PROSITE" id="PS50111">
    <property type="entry name" value="CHEMOTAXIS_TRANSDUC_2"/>
    <property type="match status" value="1"/>
</dbReference>
<dbReference type="Pfam" id="PF00672">
    <property type="entry name" value="HAMP"/>
    <property type="match status" value="1"/>
</dbReference>
<reference evidence="9 10" key="1">
    <citation type="submission" date="2022-06" db="EMBL/GenBank/DDBJ databases">
        <title>Actinoplanes abujensis sp. nov., isolated from Nigerian arid soil.</title>
        <authorList>
            <person name="Ding P."/>
        </authorList>
    </citation>
    <scope>NUCLEOTIDE SEQUENCE [LARGE SCALE GENOMIC DNA]</scope>
    <source>
        <strain evidence="10">TRM88002</strain>
    </source>
</reference>
<dbReference type="Pfam" id="PF12729">
    <property type="entry name" value="4HB_MCP_1"/>
    <property type="match status" value="1"/>
</dbReference>